<protein>
    <submittedName>
        <fullName evidence="1">Uncharacterized protein</fullName>
    </submittedName>
</protein>
<name>A0A0B6ZS00_9EUPU</name>
<dbReference type="EMBL" id="HACG01023736">
    <property type="protein sequence ID" value="CEK70601.1"/>
    <property type="molecule type" value="Transcribed_RNA"/>
</dbReference>
<gene>
    <name evidence="1" type="primary">ORF74854</name>
</gene>
<dbReference type="AlphaFoldDB" id="A0A0B6ZS00"/>
<evidence type="ECO:0000313" key="1">
    <source>
        <dbReference type="EMBL" id="CEK70601.1"/>
    </source>
</evidence>
<sequence length="50" mass="5776">MVPKWQQFIININISLSSFLMEHIAVLEHIAVIEHIAVTNARSVFLLQFL</sequence>
<proteinExistence type="predicted"/>
<accession>A0A0B6ZS00</accession>
<organism evidence="1">
    <name type="scientific">Arion vulgaris</name>
    <dbReference type="NCBI Taxonomy" id="1028688"/>
    <lineage>
        <taxon>Eukaryota</taxon>
        <taxon>Metazoa</taxon>
        <taxon>Spiralia</taxon>
        <taxon>Lophotrochozoa</taxon>
        <taxon>Mollusca</taxon>
        <taxon>Gastropoda</taxon>
        <taxon>Heterobranchia</taxon>
        <taxon>Euthyneura</taxon>
        <taxon>Panpulmonata</taxon>
        <taxon>Eupulmonata</taxon>
        <taxon>Stylommatophora</taxon>
        <taxon>Helicina</taxon>
        <taxon>Arionoidea</taxon>
        <taxon>Arionidae</taxon>
        <taxon>Arion</taxon>
    </lineage>
</organism>
<reference evidence="1" key="1">
    <citation type="submission" date="2014-12" db="EMBL/GenBank/DDBJ databases">
        <title>Insight into the proteome of Arion vulgaris.</title>
        <authorList>
            <person name="Aradska J."/>
            <person name="Bulat T."/>
            <person name="Smidak R."/>
            <person name="Sarate P."/>
            <person name="Gangsoo J."/>
            <person name="Sialana F."/>
            <person name="Bilban M."/>
            <person name="Lubec G."/>
        </authorList>
    </citation>
    <scope>NUCLEOTIDE SEQUENCE</scope>
    <source>
        <tissue evidence="1">Skin</tissue>
    </source>
</reference>